<sequence length="93" mass="10314">MVPRSRLPLSNCRLAFGCLRGNVEVRSIKREGFRSKVNFVLQLLADSMGGSEATGLFVDDDIKELTEDCEALREVLASGRLLRLLFVRSGGKE</sequence>
<keyword evidence="2" id="KW-1185">Reference proteome</keyword>
<reference evidence="1 2" key="1">
    <citation type="submission" date="2016-02" db="EMBL/GenBank/DDBJ databases">
        <title>Genome analysis of coral dinoflagellate symbionts highlights evolutionary adaptations to a symbiotic lifestyle.</title>
        <authorList>
            <person name="Aranda M."/>
            <person name="Li Y."/>
            <person name="Liew Y.J."/>
            <person name="Baumgarten S."/>
            <person name="Simakov O."/>
            <person name="Wilson M."/>
            <person name="Piel J."/>
            <person name="Ashoor H."/>
            <person name="Bougouffa S."/>
            <person name="Bajic V.B."/>
            <person name="Ryu T."/>
            <person name="Ravasi T."/>
            <person name="Bayer T."/>
            <person name="Micklem G."/>
            <person name="Kim H."/>
            <person name="Bhak J."/>
            <person name="Lajeunesse T.C."/>
            <person name="Voolstra C.R."/>
        </authorList>
    </citation>
    <scope>NUCLEOTIDE SEQUENCE [LARGE SCALE GENOMIC DNA]</scope>
    <source>
        <strain evidence="1 2">CCMP2467</strain>
    </source>
</reference>
<dbReference type="EMBL" id="LSRX01001966">
    <property type="protein sequence ID" value="OLP76626.1"/>
    <property type="molecule type" value="Genomic_DNA"/>
</dbReference>
<protein>
    <submittedName>
        <fullName evidence="1">Uncharacterized protein</fullName>
    </submittedName>
</protein>
<organism evidence="1 2">
    <name type="scientific">Symbiodinium microadriaticum</name>
    <name type="common">Dinoflagellate</name>
    <name type="synonym">Zooxanthella microadriatica</name>
    <dbReference type="NCBI Taxonomy" id="2951"/>
    <lineage>
        <taxon>Eukaryota</taxon>
        <taxon>Sar</taxon>
        <taxon>Alveolata</taxon>
        <taxon>Dinophyceae</taxon>
        <taxon>Suessiales</taxon>
        <taxon>Symbiodiniaceae</taxon>
        <taxon>Symbiodinium</taxon>
    </lineage>
</organism>
<comment type="caution">
    <text evidence="1">The sequence shown here is derived from an EMBL/GenBank/DDBJ whole genome shotgun (WGS) entry which is preliminary data.</text>
</comment>
<accession>A0A1Q9C134</accession>
<name>A0A1Q9C134_SYMMI</name>
<evidence type="ECO:0000313" key="1">
    <source>
        <dbReference type="EMBL" id="OLP76626.1"/>
    </source>
</evidence>
<dbReference type="Proteomes" id="UP000186817">
    <property type="component" value="Unassembled WGS sequence"/>
</dbReference>
<evidence type="ECO:0000313" key="2">
    <source>
        <dbReference type="Proteomes" id="UP000186817"/>
    </source>
</evidence>
<dbReference type="OrthoDB" id="439078at2759"/>
<proteinExistence type="predicted"/>
<gene>
    <name evidence="1" type="ORF">AK812_SmicGene43414</name>
</gene>
<dbReference type="AlphaFoldDB" id="A0A1Q9C134"/>